<reference evidence="2 3" key="1">
    <citation type="submission" date="2019-10" db="EMBL/GenBank/DDBJ databases">
        <title>Actinomadura rubteroloni sp. nov. and Actinomadura macrotermitis sp. nov., isolated from the gut of fungus growing-termite Macrotermes natalensis.</title>
        <authorList>
            <person name="Benndorf R."/>
            <person name="Martin K."/>
            <person name="Kuefner M."/>
            <person name="De Beer W."/>
            <person name="Kaster A.-K."/>
            <person name="Vollmers J."/>
            <person name="Poulsen M."/>
            <person name="Beemelmanns C."/>
        </authorList>
    </citation>
    <scope>NUCLEOTIDE SEQUENCE [LARGE SCALE GENOMIC DNA]</scope>
    <source>
        <strain evidence="2 3">RB68</strain>
    </source>
</reference>
<comment type="caution">
    <text evidence="2">The sequence shown here is derived from an EMBL/GenBank/DDBJ whole genome shotgun (WGS) entry which is preliminary data.</text>
</comment>
<dbReference type="AlphaFoldDB" id="A0A7K0C7I2"/>
<dbReference type="GO" id="GO:0016810">
    <property type="term" value="F:hydrolase activity, acting on carbon-nitrogen (but not peptide) bonds"/>
    <property type="evidence" value="ECO:0007669"/>
    <property type="project" value="InterPro"/>
</dbReference>
<name>A0A7K0C7I2_9ACTN</name>
<feature type="domain" description="Amidohydrolase-related" evidence="1">
    <location>
        <begin position="54"/>
        <end position="390"/>
    </location>
</feature>
<dbReference type="InterPro" id="IPR006680">
    <property type="entry name" value="Amidohydro-rel"/>
</dbReference>
<dbReference type="PANTHER" id="PTHR43135:SF3">
    <property type="entry name" value="ALPHA-D-RIBOSE 1-METHYLPHOSPHONATE 5-TRIPHOSPHATE DIPHOSPHATASE"/>
    <property type="match status" value="1"/>
</dbReference>
<dbReference type="PANTHER" id="PTHR43135">
    <property type="entry name" value="ALPHA-D-RIBOSE 1-METHYLPHOSPHONATE 5-TRIPHOSPHATE DIPHOSPHATASE"/>
    <property type="match status" value="1"/>
</dbReference>
<evidence type="ECO:0000313" key="2">
    <source>
        <dbReference type="EMBL" id="MQY09417.1"/>
    </source>
</evidence>
<dbReference type="RefSeq" id="WP_207709976.1">
    <property type="nucleotide sequence ID" value="NZ_WEGH01000006.1"/>
</dbReference>
<evidence type="ECO:0000259" key="1">
    <source>
        <dbReference type="Pfam" id="PF01979"/>
    </source>
</evidence>
<accession>A0A7K0C7I2</accession>
<proteinExistence type="predicted"/>
<gene>
    <name evidence="2" type="ORF">ACRB68_75430</name>
</gene>
<dbReference type="InterPro" id="IPR032466">
    <property type="entry name" value="Metal_Hydrolase"/>
</dbReference>
<dbReference type="InterPro" id="IPR051781">
    <property type="entry name" value="Metallo-dep_Hydrolase"/>
</dbReference>
<dbReference type="InterPro" id="IPR011059">
    <property type="entry name" value="Metal-dep_hydrolase_composite"/>
</dbReference>
<dbReference type="Gene3D" id="2.30.40.10">
    <property type="entry name" value="Urease, subunit C, domain 1"/>
    <property type="match status" value="1"/>
</dbReference>
<dbReference type="InterPro" id="IPR057744">
    <property type="entry name" value="OTAase-like"/>
</dbReference>
<evidence type="ECO:0000313" key="3">
    <source>
        <dbReference type="Proteomes" id="UP000487268"/>
    </source>
</evidence>
<organism evidence="2 3">
    <name type="scientific">Actinomadura macrotermitis</name>
    <dbReference type="NCBI Taxonomy" id="2585200"/>
    <lineage>
        <taxon>Bacteria</taxon>
        <taxon>Bacillati</taxon>
        <taxon>Actinomycetota</taxon>
        <taxon>Actinomycetes</taxon>
        <taxon>Streptosporangiales</taxon>
        <taxon>Thermomonosporaceae</taxon>
        <taxon>Actinomadura</taxon>
    </lineage>
</organism>
<dbReference type="SUPFAM" id="SSF51338">
    <property type="entry name" value="Composite domain of metallo-dependent hydrolases"/>
    <property type="match status" value="2"/>
</dbReference>
<dbReference type="Gene3D" id="3.20.20.140">
    <property type="entry name" value="Metal-dependent hydrolases"/>
    <property type="match status" value="1"/>
</dbReference>
<dbReference type="Proteomes" id="UP000487268">
    <property type="component" value="Unassembled WGS sequence"/>
</dbReference>
<protein>
    <recommendedName>
        <fullName evidence="1">Amidohydrolase-related domain-containing protein</fullName>
    </recommendedName>
</protein>
<dbReference type="SUPFAM" id="SSF51556">
    <property type="entry name" value="Metallo-dependent hydrolases"/>
    <property type="match status" value="1"/>
</dbReference>
<dbReference type="Pfam" id="PF01979">
    <property type="entry name" value="Amidohydro_1"/>
    <property type="match status" value="1"/>
</dbReference>
<dbReference type="CDD" id="cd01299">
    <property type="entry name" value="Met_dep_hydrolase_A"/>
    <property type="match status" value="1"/>
</dbReference>
<sequence length="395" mass="41721">MADTVIVAGRYWDGLADGLIGPREVLVRDGRVRDVGGRVRRPAGADVVDLGDAVLLPGLIDCHVHLAKAQSAAHEALAAVPVLRTLLDHGFTTVRDLGAQSPGHAMVAVRDAVAAGHLQGPRLFVAPRIISSRGGHGDGTSPGSACESGALADGVEEIERTVRTQARDGADWIKFAATGGMINRLDRPGHLGYSEREMAALVRAARDRGLPTAAHAFTDEGVRRALRAGVTTIEHAQLCSDEGLALIAKGGRPLVPTFYVGHLHLESLDDDAFWEDKPPGTRELVAGNADALRAGLRRIGHSDLTLAFGTDAGMFAHADSWREFPAMTRWGVTPARTLRAATSVAADLLGRADLGRVREGAVADLVAVPGDPFGDIEVLGEVGFVMKEGRVHRLP</sequence>
<keyword evidence="3" id="KW-1185">Reference proteome</keyword>
<dbReference type="EMBL" id="WEGH01000006">
    <property type="protein sequence ID" value="MQY09417.1"/>
    <property type="molecule type" value="Genomic_DNA"/>
</dbReference>